<dbReference type="InterPro" id="IPR039422">
    <property type="entry name" value="MarR/SlyA-like"/>
</dbReference>
<gene>
    <name evidence="2" type="ORF">FNH06_05415</name>
</gene>
<dbReference type="InterPro" id="IPR000835">
    <property type="entry name" value="HTH_MarR-typ"/>
</dbReference>
<dbReference type="PANTHER" id="PTHR33164">
    <property type="entry name" value="TRANSCRIPTIONAL REGULATOR, MARR FAMILY"/>
    <property type="match status" value="1"/>
</dbReference>
<dbReference type="Pfam" id="PF01047">
    <property type="entry name" value="MarR"/>
    <property type="match status" value="1"/>
</dbReference>
<proteinExistence type="predicted"/>
<dbReference type="GO" id="GO:0006950">
    <property type="term" value="P:response to stress"/>
    <property type="evidence" value="ECO:0007669"/>
    <property type="project" value="TreeGrafter"/>
</dbReference>
<dbReference type="EMBL" id="VJZA01000005">
    <property type="protein sequence ID" value="TVT24805.1"/>
    <property type="molecule type" value="Genomic_DNA"/>
</dbReference>
<dbReference type="PANTHER" id="PTHR33164:SF95">
    <property type="entry name" value="TRANSCRIPTIONAL REGULATOR"/>
    <property type="match status" value="1"/>
</dbReference>
<dbReference type="Gene3D" id="1.10.10.10">
    <property type="entry name" value="Winged helix-like DNA-binding domain superfamily/Winged helix DNA-binding domain"/>
    <property type="match status" value="1"/>
</dbReference>
<dbReference type="SUPFAM" id="SSF46785">
    <property type="entry name" value="Winged helix' DNA-binding domain"/>
    <property type="match status" value="1"/>
</dbReference>
<dbReference type="InterPro" id="IPR036390">
    <property type="entry name" value="WH_DNA-bd_sf"/>
</dbReference>
<dbReference type="InterPro" id="IPR036388">
    <property type="entry name" value="WH-like_DNA-bd_sf"/>
</dbReference>
<feature type="domain" description="HTH marR-type" evidence="1">
    <location>
        <begin position="26"/>
        <end position="161"/>
    </location>
</feature>
<comment type="caution">
    <text evidence="2">The sequence shown here is derived from an EMBL/GenBank/DDBJ whole genome shotgun (WGS) entry which is preliminary data.</text>
</comment>
<sequence length="164" mass="18070">MLRARPVSRGGRVKRVVSQEPVPSAVATAVTGLGHLSRRLHQVYTRRWQEQLGDEVTGPQFNVLGVLHTQGPMDQRTLSEISSLDKSTAAPVIERLRRRGLLEVSRDDTDRRRKVLVLTDQGRELVERLAPIVVSVAEGMLAGITAAERAKLLELLGRVARPSG</sequence>
<keyword evidence="3" id="KW-1185">Reference proteome</keyword>
<organism evidence="2 3">
    <name type="scientific">Amycolatopsis acidiphila</name>
    <dbReference type="NCBI Taxonomy" id="715473"/>
    <lineage>
        <taxon>Bacteria</taxon>
        <taxon>Bacillati</taxon>
        <taxon>Actinomycetota</taxon>
        <taxon>Actinomycetes</taxon>
        <taxon>Pseudonocardiales</taxon>
        <taxon>Pseudonocardiaceae</taxon>
        <taxon>Amycolatopsis</taxon>
    </lineage>
</organism>
<evidence type="ECO:0000313" key="2">
    <source>
        <dbReference type="EMBL" id="TVT24805.1"/>
    </source>
</evidence>
<dbReference type="AlphaFoldDB" id="A0A558AKL1"/>
<name>A0A558AKL1_9PSEU</name>
<evidence type="ECO:0000259" key="1">
    <source>
        <dbReference type="PROSITE" id="PS50995"/>
    </source>
</evidence>
<dbReference type="PROSITE" id="PS50995">
    <property type="entry name" value="HTH_MARR_2"/>
    <property type="match status" value="1"/>
</dbReference>
<dbReference type="Proteomes" id="UP000318578">
    <property type="component" value="Unassembled WGS sequence"/>
</dbReference>
<dbReference type="OrthoDB" id="3174724at2"/>
<reference evidence="2 3" key="1">
    <citation type="submission" date="2019-07" db="EMBL/GenBank/DDBJ databases">
        <title>New species of Amycolatopsis and Streptomyces.</title>
        <authorList>
            <person name="Duangmal K."/>
            <person name="Teo W.F.A."/>
            <person name="Lipun K."/>
        </authorList>
    </citation>
    <scope>NUCLEOTIDE SEQUENCE [LARGE SCALE GENOMIC DNA]</scope>
    <source>
        <strain evidence="2 3">JCM 30562</strain>
    </source>
</reference>
<evidence type="ECO:0000313" key="3">
    <source>
        <dbReference type="Proteomes" id="UP000318578"/>
    </source>
</evidence>
<accession>A0A558AKL1</accession>
<dbReference type="GO" id="GO:0003700">
    <property type="term" value="F:DNA-binding transcription factor activity"/>
    <property type="evidence" value="ECO:0007669"/>
    <property type="project" value="InterPro"/>
</dbReference>
<dbReference type="PRINTS" id="PR00598">
    <property type="entry name" value="HTHMARR"/>
</dbReference>
<dbReference type="SMART" id="SM00347">
    <property type="entry name" value="HTH_MARR"/>
    <property type="match status" value="1"/>
</dbReference>
<protein>
    <submittedName>
        <fullName evidence="2">Winged helix-turn-helix transcriptional regulator</fullName>
    </submittedName>
</protein>